<feature type="region of interest" description="Disordered" evidence="1">
    <location>
        <begin position="1"/>
        <end position="44"/>
    </location>
</feature>
<dbReference type="VEuPathDB" id="FungiDB:EMCG_07198"/>
<evidence type="ECO:0000313" key="2">
    <source>
        <dbReference type="EMBL" id="PGH32497.1"/>
    </source>
</evidence>
<keyword evidence="3" id="KW-1185">Reference proteome</keyword>
<evidence type="ECO:0000256" key="1">
    <source>
        <dbReference type="SAM" id="MobiDB-lite"/>
    </source>
</evidence>
<reference evidence="2 3" key="1">
    <citation type="submission" date="2017-10" db="EMBL/GenBank/DDBJ databases">
        <title>Comparative genomics in systemic dimorphic fungi from Ajellomycetaceae.</title>
        <authorList>
            <person name="Munoz J.F."/>
            <person name="Mcewen J.G."/>
            <person name="Clay O.K."/>
            <person name="Cuomo C.A."/>
        </authorList>
    </citation>
    <scope>NUCLEOTIDE SEQUENCE [LARGE SCALE GENOMIC DNA]</scope>
    <source>
        <strain evidence="2 3">UAMH4076</strain>
    </source>
</reference>
<protein>
    <submittedName>
        <fullName evidence="2">Uncharacterized protein</fullName>
    </submittedName>
</protein>
<comment type="caution">
    <text evidence="2">The sequence shown here is derived from an EMBL/GenBank/DDBJ whole genome shotgun (WGS) entry which is preliminary data.</text>
</comment>
<dbReference type="EMBL" id="PDND01000091">
    <property type="protein sequence ID" value="PGH32497.1"/>
    <property type="molecule type" value="Genomic_DNA"/>
</dbReference>
<organism evidence="2 3">
    <name type="scientific">[Emmonsia] crescens</name>
    <dbReference type="NCBI Taxonomy" id="73230"/>
    <lineage>
        <taxon>Eukaryota</taxon>
        <taxon>Fungi</taxon>
        <taxon>Dikarya</taxon>
        <taxon>Ascomycota</taxon>
        <taxon>Pezizomycotina</taxon>
        <taxon>Eurotiomycetes</taxon>
        <taxon>Eurotiomycetidae</taxon>
        <taxon>Onygenales</taxon>
        <taxon>Ajellomycetaceae</taxon>
        <taxon>Emergomyces</taxon>
    </lineage>
</organism>
<feature type="compositionally biased region" description="Basic and acidic residues" evidence="1">
    <location>
        <begin position="16"/>
        <end position="27"/>
    </location>
</feature>
<name>A0A2B7ZI62_9EURO</name>
<accession>A0A2B7ZI62</accession>
<sequence>MSKPEPQILELGNDIQDTRAASKREAMPEQMGDGPFDQPTIGGGDGPTDNWCIARAMSCGAAPSRCCKGLKCETAGEPDGFTWMECKPA</sequence>
<evidence type="ECO:0000313" key="3">
    <source>
        <dbReference type="Proteomes" id="UP000226031"/>
    </source>
</evidence>
<gene>
    <name evidence="2" type="ORF">GX50_04734</name>
</gene>
<proteinExistence type="predicted"/>
<dbReference type="Proteomes" id="UP000226031">
    <property type="component" value="Unassembled WGS sequence"/>
</dbReference>
<dbReference type="AlphaFoldDB" id="A0A2B7ZI62"/>